<organism evidence="5 6">
    <name type="scientific">Alkalicella caledoniensis</name>
    <dbReference type="NCBI Taxonomy" id="2731377"/>
    <lineage>
        <taxon>Bacteria</taxon>
        <taxon>Bacillati</taxon>
        <taxon>Bacillota</taxon>
        <taxon>Clostridia</taxon>
        <taxon>Eubacteriales</taxon>
        <taxon>Proteinivoracaceae</taxon>
        <taxon>Alkalicella</taxon>
    </lineage>
</organism>
<keyword evidence="3 5" id="KW-0067">ATP-binding</keyword>
<dbReference type="SUPFAM" id="SSF52540">
    <property type="entry name" value="P-loop containing nucleoside triphosphate hydrolases"/>
    <property type="match status" value="1"/>
</dbReference>
<feature type="domain" description="ABC transporter" evidence="4">
    <location>
        <begin position="6"/>
        <end position="216"/>
    </location>
</feature>
<evidence type="ECO:0000259" key="4">
    <source>
        <dbReference type="PROSITE" id="PS50893"/>
    </source>
</evidence>
<dbReference type="PROSITE" id="PS50893">
    <property type="entry name" value="ABC_TRANSPORTER_2"/>
    <property type="match status" value="1"/>
</dbReference>
<dbReference type="RefSeq" id="WP_213167145.1">
    <property type="nucleotide sequence ID" value="NZ_CP058559.1"/>
</dbReference>
<dbReference type="EMBL" id="CP058559">
    <property type="protein sequence ID" value="QNO13477.1"/>
    <property type="molecule type" value="Genomic_DNA"/>
</dbReference>
<reference evidence="5 6" key="1">
    <citation type="submission" date="2020-07" db="EMBL/GenBank/DDBJ databases">
        <title>Alkalicella. sp. LB2 genome.</title>
        <authorList>
            <person name="Postec A."/>
            <person name="Quemeneur M."/>
        </authorList>
    </citation>
    <scope>NUCLEOTIDE SEQUENCE [LARGE SCALE GENOMIC DNA]</scope>
    <source>
        <strain evidence="5 6">LB2</strain>
    </source>
</reference>
<dbReference type="PROSITE" id="PS00211">
    <property type="entry name" value="ABC_TRANSPORTER_1"/>
    <property type="match status" value="1"/>
</dbReference>
<dbReference type="GO" id="GO:0022857">
    <property type="term" value="F:transmembrane transporter activity"/>
    <property type="evidence" value="ECO:0007669"/>
    <property type="project" value="TreeGrafter"/>
</dbReference>
<dbReference type="GO" id="GO:0005524">
    <property type="term" value="F:ATP binding"/>
    <property type="evidence" value="ECO:0007669"/>
    <property type="project" value="UniProtKB-KW"/>
</dbReference>
<dbReference type="GO" id="GO:0016887">
    <property type="term" value="F:ATP hydrolysis activity"/>
    <property type="evidence" value="ECO:0007669"/>
    <property type="project" value="InterPro"/>
</dbReference>
<evidence type="ECO:0000313" key="6">
    <source>
        <dbReference type="Proteomes" id="UP000516160"/>
    </source>
</evidence>
<keyword evidence="1" id="KW-0813">Transport</keyword>
<dbReference type="Gene3D" id="3.40.50.300">
    <property type="entry name" value="P-loop containing nucleotide triphosphate hydrolases"/>
    <property type="match status" value="1"/>
</dbReference>
<dbReference type="InterPro" id="IPR027417">
    <property type="entry name" value="P-loop_NTPase"/>
</dbReference>
<dbReference type="Pfam" id="PF00005">
    <property type="entry name" value="ABC_tran"/>
    <property type="match status" value="1"/>
</dbReference>
<dbReference type="Proteomes" id="UP000516160">
    <property type="component" value="Chromosome"/>
</dbReference>
<dbReference type="SMART" id="SM00382">
    <property type="entry name" value="AAA"/>
    <property type="match status" value="1"/>
</dbReference>
<name>A0A7G9W465_ALKCA</name>
<keyword evidence="6" id="KW-1185">Reference proteome</keyword>
<evidence type="ECO:0000256" key="2">
    <source>
        <dbReference type="ARBA" id="ARBA00022741"/>
    </source>
</evidence>
<accession>A0A7G9W465</accession>
<gene>
    <name evidence="5" type="ORF">HYG86_01185</name>
</gene>
<sequence length="216" mass="24282">MSSLSIDLQNINKAYDKRVVLKEINIKIAKNDYIAIVGKSGSGKSTLMNILGLIEYWDDGIYSFNGTSLVKTEDHWKMRLEKIGFIFQNYNLIPSLTCKENILVPTLYYKGKKQDLDFLAHQLDIFDLLDTSVSVLSGGEKQRVAIARALILNPQIIIADEPTGNLDEENKDIVLKLIDDAHSRGCAVVLITHDANVARRASRVYELKGGYLHEKD</sequence>
<dbReference type="GO" id="GO:0005886">
    <property type="term" value="C:plasma membrane"/>
    <property type="evidence" value="ECO:0007669"/>
    <property type="project" value="TreeGrafter"/>
</dbReference>
<evidence type="ECO:0000256" key="1">
    <source>
        <dbReference type="ARBA" id="ARBA00022448"/>
    </source>
</evidence>
<evidence type="ECO:0000313" key="5">
    <source>
        <dbReference type="EMBL" id="QNO13477.1"/>
    </source>
</evidence>
<dbReference type="KEGG" id="acae:HYG86_01185"/>
<dbReference type="InterPro" id="IPR017871">
    <property type="entry name" value="ABC_transporter-like_CS"/>
</dbReference>
<dbReference type="InterPro" id="IPR003439">
    <property type="entry name" value="ABC_transporter-like_ATP-bd"/>
</dbReference>
<protein>
    <submittedName>
        <fullName evidence="5">ABC transporter ATP-binding protein</fullName>
    </submittedName>
</protein>
<dbReference type="CDD" id="cd03255">
    <property type="entry name" value="ABC_MJ0796_LolCDE_FtsE"/>
    <property type="match status" value="1"/>
</dbReference>
<dbReference type="InterPro" id="IPR017911">
    <property type="entry name" value="MacB-like_ATP-bd"/>
</dbReference>
<dbReference type="PANTHER" id="PTHR24220">
    <property type="entry name" value="IMPORT ATP-BINDING PROTEIN"/>
    <property type="match status" value="1"/>
</dbReference>
<proteinExistence type="predicted"/>
<dbReference type="InterPro" id="IPR003593">
    <property type="entry name" value="AAA+_ATPase"/>
</dbReference>
<dbReference type="InterPro" id="IPR015854">
    <property type="entry name" value="ABC_transpr_LolD-like"/>
</dbReference>
<keyword evidence="2" id="KW-0547">Nucleotide-binding</keyword>
<evidence type="ECO:0000256" key="3">
    <source>
        <dbReference type="ARBA" id="ARBA00022840"/>
    </source>
</evidence>
<dbReference type="AlphaFoldDB" id="A0A7G9W465"/>